<gene>
    <name evidence="3" type="ORF">DI536_11690</name>
</gene>
<sequence length="448" mass="47461">MEGRLLLKNCSLFRADGRVRSGMSVVVQGNVIVSVVPDEQMPVRPGDWEVKCGARLLTSGLIDCHTRLVGGPLTPWAGDMLMRPFLERFEEERALEKTLTVAEVEAITAFSIARNLRLGVTMAVEHLHAPSCVEAALEAQAGAAERLGMRLVNSHSSSSGLAGFDGVAQVEANARYAARRRNGRLARGAIGVRGSFCADDEVLRAAGRAKEELSVGAHFGLAENDDDLAITWQRTNTRIVTRFESFGLLGGASVGAHARAIERTEAARLARSRTLVVLTPRAAQTVEGGSALGMEAVLVSQNLVGLGSGGTGSLWEELAASYTGVMGLARSGRMLDPDNLMSQFLVGGPAELCSMIYGMPSGSVDAGALADLVLFDFVPPRETGNYTAHLLMQLSQMRVAWTVVNGEVAVREGELLGADYLELARESSKALEAVWRRAGVSGGGAAAS</sequence>
<dbReference type="SUPFAM" id="SSF51556">
    <property type="entry name" value="Metallo-dependent hydrolases"/>
    <property type="match status" value="1"/>
</dbReference>
<name>A0A2W5UXQ1_9BACT</name>
<accession>A0A2W5UXQ1</accession>
<dbReference type="AlphaFoldDB" id="A0A2W5UXQ1"/>
<dbReference type="Pfam" id="PF01979">
    <property type="entry name" value="Amidohydro_1"/>
    <property type="match status" value="1"/>
</dbReference>
<dbReference type="Proteomes" id="UP000249061">
    <property type="component" value="Unassembled WGS sequence"/>
</dbReference>
<proteinExistence type="predicted"/>
<evidence type="ECO:0000259" key="2">
    <source>
        <dbReference type="Pfam" id="PF01979"/>
    </source>
</evidence>
<dbReference type="GO" id="GO:0016810">
    <property type="term" value="F:hydrolase activity, acting on carbon-nitrogen (but not peptide) bonds"/>
    <property type="evidence" value="ECO:0007669"/>
    <property type="project" value="InterPro"/>
</dbReference>
<dbReference type="SUPFAM" id="SSF51338">
    <property type="entry name" value="Composite domain of metallo-dependent hydrolases"/>
    <property type="match status" value="1"/>
</dbReference>
<reference evidence="3 4" key="1">
    <citation type="submission" date="2017-08" db="EMBL/GenBank/DDBJ databases">
        <title>Infants hospitalized years apart are colonized by the same room-sourced microbial strains.</title>
        <authorList>
            <person name="Brooks B."/>
            <person name="Olm M.R."/>
            <person name="Firek B.A."/>
            <person name="Baker R."/>
            <person name="Thomas B.C."/>
            <person name="Morowitz M.J."/>
            <person name="Banfield J.F."/>
        </authorList>
    </citation>
    <scope>NUCLEOTIDE SEQUENCE [LARGE SCALE GENOMIC DNA]</scope>
    <source>
        <strain evidence="3">S2_003_000_R2_14</strain>
    </source>
</reference>
<feature type="domain" description="Amidohydrolase-related" evidence="2">
    <location>
        <begin position="57"/>
        <end position="408"/>
    </location>
</feature>
<dbReference type="Gene3D" id="3.20.20.140">
    <property type="entry name" value="Metal-dependent hydrolases"/>
    <property type="match status" value="1"/>
</dbReference>
<dbReference type="PANTHER" id="PTHR43794:SF11">
    <property type="entry name" value="AMIDOHYDROLASE-RELATED DOMAIN-CONTAINING PROTEIN"/>
    <property type="match status" value="1"/>
</dbReference>
<dbReference type="InterPro" id="IPR032466">
    <property type="entry name" value="Metal_Hydrolase"/>
</dbReference>
<dbReference type="InterPro" id="IPR050287">
    <property type="entry name" value="MTA/SAH_deaminase"/>
</dbReference>
<organism evidence="3 4">
    <name type="scientific">Archangium gephyra</name>
    <dbReference type="NCBI Taxonomy" id="48"/>
    <lineage>
        <taxon>Bacteria</taxon>
        <taxon>Pseudomonadati</taxon>
        <taxon>Myxococcota</taxon>
        <taxon>Myxococcia</taxon>
        <taxon>Myxococcales</taxon>
        <taxon>Cystobacterineae</taxon>
        <taxon>Archangiaceae</taxon>
        <taxon>Archangium</taxon>
    </lineage>
</organism>
<dbReference type="Gene3D" id="2.30.40.10">
    <property type="entry name" value="Urease, subunit C, domain 1"/>
    <property type="match status" value="1"/>
</dbReference>
<dbReference type="InterPro" id="IPR006680">
    <property type="entry name" value="Amidohydro-rel"/>
</dbReference>
<evidence type="ECO:0000313" key="3">
    <source>
        <dbReference type="EMBL" id="PZR13978.1"/>
    </source>
</evidence>
<comment type="caution">
    <text evidence="3">The sequence shown here is derived from an EMBL/GenBank/DDBJ whole genome shotgun (WGS) entry which is preliminary data.</text>
</comment>
<dbReference type="PANTHER" id="PTHR43794">
    <property type="entry name" value="AMINOHYDROLASE SSNA-RELATED"/>
    <property type="match status" value="1"/>
</dbReference>
<evidence type="ECO:0000256" key="1">
    <source>
        <dbReference type="ARBA" id="ARBA00022801"/>
    </source>
</evidence>
<evidence type="ECO:0000313" key="4">
    <source>
        <dbReference type="Proteomes" id="UP000249061"/>
    </source>
</evidence>
<dbReference type="InterPro" id="IPR011059">
    <property type="entry name" value="Metal-dep_hydrolase_composite"/>
</dbReference>
<keyword evidence="1 3" id="KW-0378">Hydrolase</keyword>
<protein>
    <submittedName>
        <fullName evidence="3">Amidohydrolase</fullName>
    </submittedName>
</protein>
<dbReference type="EMBL" id="QFQP01000008">
    <property type="protein sequence ID" value="PZR13978.1"/>
    <property type="molecule type" value="Genomic_DNA"/>
</dbReference>